<sequence>CLYIAVNGDGKEKEDDLRRKIYVLKKMIEVMFGMAVERLIHPQLCELCIEFLERRLVQQLNSSVERAGEEVLHAFVLVHTKLLAFYSSRNASVLTTSDLLALIVMAQNMYPSNRDLDDTSPEIPTSAVAMSVYKYLEDFDKLEKRLHEGHGGPASARSPLNIYDIRTKMDKFIKALGPGERLLRYYSKNHKGETVKCYELLTVHLGVIPTEIILQHCRQLASKLWEPSRNLLL</sequence>
<dbReference type="Pfam" id="PF19037">
    <property type="entry name" value="Fuz_longin_2"/>
    <property type="match status" value="1"/>
</dbReference>
<organism evidence="2 3">
    <name type="scientific">Goodea atripinnis</name>
    <dbReference type="NCBI Taxonomy" id="208336"/>
    <lineage>
        <taxon>Eukaryota</taxon>
        <taxon>Metazoa</taxon>
        <taxon>Chordata</taxon>
        <taxon>Craniata</taxon>
        <taxon>Vertebrata</taxon>
        <taxon>Euteleostomi</taxon>
        <taxon>Actinopterygii</taxon>
        <taxon>Neopterygii</taxon>
        <taxon>Teleostei</taxon>
        <taxon>Neoteleostei</taxon>
        <taxon>Acanthomorphata</taxon>
        <taxon>Ovalentaria</taxon>
        <taxon>Atherinomorphae</taxon>
        <taxon>Cyprinodontiformes</taxon>
        <taxon>Goodeidae</taxon>
        <taxon>Goodea</taxon>
    </lineage>
</organism>
<accession>A0ABV0MUJ9</accession>
<evidence type="ECO:0000259" key="1">
    <source>
        <dbReference type="Pfam" id="PF19037"/>
    </source>
</evidence>
<dbReference type="Proteomes" id="UP001476798">
    <property type="component" value="Unassembled WGS sequence"/>
</dbReference>
<name>A0ABV0MUJ9_9TELE</name>
<proteinExistence type="predicted"/>
<dbReference type="PANTHER" id="PTHR12761">
    <property type="entry name" value="HERMANSKY-PUDLAK SYNDROME PROTEIN 1"/>
    <property type="match status" value="1"/>
</dbReference>
<reference evidence="2 3" key="1">
    <citation type="submission" date="2021-06" db="EMBL/GenBank/DDBJ databases">
        <authorList>
            <person name="Palmer J.M."/>
        </authorList>
    </citation>
    <scope>NUCLEOTIDE SEQUENCE [LARGE SCALE GENOMIC DNA]</scope>
    <source>
        <strain evidence="2 3">GA_2019</strain>
        <tissue evidence="2">Muscle</tissue>
    </source>
</reference>
<feature type="domain" description="FUZ/MON1/HPS1 second Longin" evidence="1">
    <location>
        <begin position="70"/>
        <end position="113"/>
    </location>
</feature>
<evidence type="ECO:0000313" key="2">
    <source>
        <dbReference type="EMBL" id="MEQ2162742.1"/>
    </source>
</evidence>
<dbReference type="InterPro" id="IPR043971">
    <property type="entry name" value="FUZ/MON1/HPS1_longin_2"/>
</dbReference>
<keyword evidence="3" id="KW-1185">Reference proteome</keyword>
<evidence type="ECO:0000313" key="3">
    <source>
        <dbReference type="Proteomes" id="UP001476798"/>
    </source>
</evidence>
<feature type="non-terminal residue" evidence="2">
    <location>
        <position position="1"/>
    </location>
</feature>
<dbReference type="EMBL" id="JAHRIO010012401">
    <property type="protein sequence ID" value="MEQ2162742.1"/>
    <property type="molecule type" value="Genomic_DNA"/>
</dbReference>
<comment type="caution">
    <text evidence="2">The sequence shown here is derived from an EMBL/GenBank/DDBJ whole genome shotgun (WGS) entry which is preliminary data.</text>
</comment>
<gene>
    <name evidence="2" type="ORF">GOODEAATRI_022939</name>
</gene>
<dbReference type="InterPro" id="IPR026053">
    <property type="entry name" value="HPS1"/>
</dbReference>
<protein>
    <recommendedName>
        <fullName evidence="1">FUZ/MON1/HPS1 second Longin domain-containing protein</fullName>
    </recommendedName>
</protein>
<dbReference type="PANTHER" id="PTHR12761:SF1">
    <property type="entry name" value="BLOC-3 COMPLEX MEMBER HPS1"/>
    <property type="match status" value="1"/>
</dbReference>